<keyword evidence="2" id="KW-1185">Reference proteome</keyword>
<dbReference type="RefSeq" id="WP_119321841.1">
    <property type="nucleotide sequence ID" value="NZ_AP025739.1"/>
</dbReference>
<dbReference type="EMBL" id="AP025739">
    <property type="protein sequence ID" value="BDI34311.1"/>
    <property type="molecule type" value="Genomic_DNA"/>
</dbReference>
<evidence type="ECO:0000313" key="1">
    <source>
        <dbReference type="EMBL" id="BDI34311.1"/>
    </source>
</evidence>
<dbReference type="AlphaFoldDB" id="A0A402CWY0"/>
<gene>
    <name evidence="1" type="ORF">CCAX7_63620</name>
</gene>
<sequence>MRVVENPKIKEQEPEVLDAATLAAIDKAGRWEPGAESVTFDEALARARKRNQAWRNADPDLNP</sequence>
<dbReference type="KEGG" id="ccot:CCAX7_63620"/>
<evidence type="ECO:0000313" key="2">
    <source>
        <dbReference type="Proteomes" id="UP000287394"/>
    </source>
</evidence>
<dbReference type="Proteomes" id="UP000287394">
    <property type="component" value="Chromosome"/>
</dbReference>
<organism evidence="1 2">
    <name type="scientific">Capsulimonas corticalis</name>
    <dbReference type="NCBI Taxonomy" id="2219043"/>
    <lineage>
        <taxon>Bacteria</taxon>
        <taxon>Bacillati</taxon>
        <taxon>Armatimonadota</taxon>
        <taxon>Armatimonadia</taxon>
        <taxon>Capsulimonadales</taxon>
        <taxon>Capsulimonadaceae</taxon>
        <taxon>Capsulimonas</taxon>
    </lineage>
</organism>
<name>A0A402CWY0_9BACT</name>
<protein>
    <submittedName>
        <fullName evidence="1">Uncharacterized protein</fullName>
    </submittedName>
</protein>
<proteinExistence type="predicted"/>
<accession>A0A402CWY0</accession>
<reference evidence="1 2" key="1">
    <citation type="journal article" date="2019" name="Int. J. Syst. Evol. Microbiol.">
        <title>Capsulimonas corticalis gen. nov., sp. nov., an aerobic capsulated bacterium, of a novel bacterial order, Capsulimonadales ord. nov., of the class Armatimonadia of the phylum Armatimonadetes.</title>
        <authorList>
            <person name="Li J."/>
            <person name="Kudo C."/>
            <person name="Tonouchi A."/>
        </authorList>
    </citation>
    <scope>NUCLEOTIDE SEQUENCE [LARGE SCALE GENOMIC DNA]</scope>
    <source>
        <strain evidence="1 2">AX-7</strain>
    </source>
</reference>